<accession>A0A4Q7EHR6</accession>
<evidence type="ECO:0000259" key="1">
    <source>
        <dbReference type="Pfam" id="PF08241"/>
    </source>
</evidence>
<dbReference type="OrthoDB" id="421066at2"/>
<dbReference type="InterPro" id="IPR013216">
    <property type="entry name" value="Methyltransf_11"/>
</dbReference>
<keyword evidence="2" id="KW-0489">Methyltransferase</keyword>
<dbReference type="Gene3D" id="3.40.50.150">
    <property type="entry name" value="Vaccinia Virus protein VP39"/>
    <property type="match status" value="1"/>
</dbReference>
<dbReference type="CDD" id="cd02440">
    <property type="entry name" value="AdoMet_MTases"/>
    <property type="match status" value="1"/>
</dbReference>
<evidence type="ECO:0000313" key="2">
    <source>
        <dbReference type="EMBL" id="RZM82893.1"/>
    </source>
</evidence>
<keyword evidence="3" id="KW-1185">Reference proteome</keyword>
<gene>
    <name evidence="2" type="ORF">DYY88_06765</name>
</gene>
<organism evidence="2 3">
    <name type="scientific">Leptolyngbya iicbica LK</name>
    <dbReference type="NCBI Taxonomy" id="2294035"/>
    <lineage>
        <taxon>Bacteria</taxon>
        <taxon>Bacillati</taxon>
        <taxon>Cyanobacteriota</taxon>
        <taxon>Cyanophyceae</taxon>
        <taxon>Leptolyngbyales</taxon>
        <taxon>Leptolyngbyaceae</taxon>
        <taxon>Leptolyngbya group</taxon>
        <taxon>Leptolyngbya</taxon>
        <taxon>Leptolyngbya iicbica</taxon>
    </lineage>
</organism>
<feature type="domain" description="Methyltransferase type 11" evidence="1">
    <location>
        <begin position="99"/>
        <end position="198"/>
    </location>
</feature>
<dbReference type="RefSeq" id="WP_044151110.1">
    <property type="nucleotide sequence ID" value="NZ_QVFV01000001.1"/>
</dbReference>
<dbReference type="AlphaFoldDB" id="A0A4Q7EHR6"/>
<sequence length="292" mass="32870">MVESSMNLKKLLPTARKMKQVIKPAAPVKFLDESSKRDLIDRYSQKEFAELDYALVRDFCDSSDHLPQICHLNGDLKNVQRAWTVKAVLGTLPLGSRLLEIGGGVPLAAGMLAELGYDVTIVDPYEGAGNGPTEYEAYKQQFPNVKFTRSYFSDDLQGYEDASFDGIYSISVLEHIPLVDLDSVYRGIHKFLRQGGRSIHCLDIVVEGDRTDAHKATLKKVFYLQKGLVQGPCSQSDTDHLCDEMLENMARDLETFYLSAEGHNLWRGSTLYEEFPFRKVISAQTCVSYHNN</sequence>
<reference evidence="2 3" key="1">
    <citation type="submission" date="2018-11" db="EMBL/GenBank/DDBJ databases">
        <title>Whole genome sequencing of an environmental sample.</title>
        <authorList>
            <person name="Sarangi A.N."/>
            <person name="Singh D."/>
            <person name="Tripathy S."/>
        </authorList>
    </citation>
    <scope>NUCLEOTIDE SEQUENCE [LARGE SCALE GENOMIC DNA]</scope>
    <source>
        <strain evidence="2 3">Lakshadweep</strain>
    </source>
</reference>
<dbReference type="EMBL" id="QVFV01000001">
    <property type="protein sequence ID" value="RZM82893.1"/>
    <property type="molecule type" value="Genomic_DNA"/>
</dbReference>
<dbReference type="GO" id="GO:0032259">
    <property type="term" value="P:methylation"/>
    <property type="evidence" value="ECO:0007669"/>
    <property type="project" value="UniProtKB-KW"/>
</dbReference>
<evidence type="ECO:0000313" key="3">
    <source>
        <dbReference type="Proteomes" id="UP000292459"/>
    </source>
</evidence>
<dbReference type="Pfam" id="PF08241">
    <property type="entry name" value="Methyltransf_11"/>
    <property type="match status" value="1"/>
</dbReference>
<dbReference type="InterPro" id="IPR029063">
    <property type="entry name" value="SAM-dependent_MTases_sf"/>
</dbReference>
<comment type="caution">
    <text evidence="2">The sequence shown here is derived from an EMBL/GenBank/DDBJ whole genome shotgun (WGS) entry which is preliminary data.</text>
</comment>
<protein>
    <submittedName>
        <fullName evidence="2">Class I SAM-dependent methyltransferase</fullName>
    </submittedName>
</protein>
<name>A0A4Q7EHR6_9CYAN</name>
<dbReference type="Proteomes" id="UP000292459">
    <property type="component" value="Unassembled WGS sequence"/>
</dbReference>
<keyword evidence="2" id="KW-0808">Transferase</keyword>
<proteinExistence type="predicted"/>
<dbReference type="SUPFAM" id="SSF53335">
    <property type="entry name" value="S-adenosyl-L-methionine-dependent methyltransferases"/>
    <property type="match status" value="1"/>
</dbReference>
<dbReference type="GO" id="GO:0008757">
    <property type="term" value="F:S-adenosylmethionine-dependent methyltransferase activity"/>
    <property type="evidence" value="ECO:0007669"/>
    <property type="project" value="InterPro"/>
</dbReference>